<dbReference type="PROSITE" id="PS50035">
    <property type="entry name" value="PLD"/>
    <property type="match status" value="2"/>
</dbReference>
<evidence type="ECO:0000256" key="7">
    <source>
        <dbReference type="ARBA" id="ARBA00022989"/>
    </source>
</evidence>
<keyword evidence="9 12" id="KW-0472">Membrane</keyword>
<organism evidence="15 16">
    <name type="scientific">Fructilactobacillus florum DSM 22689 = JCM 16035</name>
    <dbReference type="NCBI Taxonomy" id="1423745"/>
    <lineage>
        <taxon>Bacteria</taxon>
        <taxon>Bacillati</taxon>
        <taxon>Bacillota</taxon>
        <taxon>Bacilli</taxon>
        <taxon>Lactobacillales</taxon>
        <taxon>Lactobacillaceae</taxon>
        <taxon>Fructilactobacillus</taxon>
    </lineage>
</organism>
<feature type="domain" description="PLD phosphodiesterase" evidence="14">
    <location>
        <begin position="220"/>
        <end position="247"/>
    </location>
</feature>
<comment type="catalytic activity">
    <reaction evidence="12">
        <text>2 a 1,2-diacyl-sn-glycero-3-phospho-(1'-sn-glycerol) = a cardiolipin + glycerol</text>
        <dbReference type="Rhea" id="RHEA:31451"/>
        <dbReference type="ChEBI" id="CHEBI:17754"/>
        <dbReference type="ChEBI" id="CHEBI:62237"/>
        <dbReference type="ChEBI" id="CHEBI:64716"/>
    </reaction>
</comment>
<comment type="caution">
    <text evidence="12">Lacks conserved residue(s) required for the propagation of feature annotation.</text>
</comment>
<name>A0A0R2CI05_9LACO</name>
<dbReference type="GO" id="GO:0005886">
    <property type="term" value="C:plasma membrane"/>
    <property type="evidence" value="ECO:0007669"/>
    <property type="project" value="UniProtKB-SubCell"/>
</dbReference>
<reference evidence="15 16" key="1">
    <citation type="journal article" date="2015" name="Genome Announc.">
        <title>Expanding the biotechnology potential of lactobacilli through comparative genomics of 213 strains and associated genera.</title>
        <authorList>
            <person name="Sun Z."/>
            <person name="Harris H.M."/>
            <person name="McCann A."/>
            <person name="Guo C."/>
            <person name="Argimon S."/>
            <person name="Zhang W."/>
            <person name="Yang X."/>
            <person name="Jeffery I.B."/>
            <person name="Cooney J.C."/>
            <person name="Kagawa T.F."/>
            <person name="Liu W."/>
            <person name="Song Y."/>
            <person name="Salvetti E."/>
            <person name="Wrobel A."/>
            <person name="Rasinkangas P."/>
            <person name="Parkhill J."/>
            <person name="Rea M.C."/>
            <person name="O'Sullivan O."/>
            <person name="Ritari J."/>
            <person name="Douillard F.P."/>
            <person name="Paul Ross R."/>
            <person name="Yang R."/>
            <person name="Briner A.E."/>
            <person name="Felis G.E."/>
            <person name="de Vos W.M."/>
            <person name="Barrangou R."/>
            <person name="Klaenhammer T.R."/>
            <person name="Caufield P.W."/>
            <person name="Cui Y."/>
            <person name="Zhang H."/>
            <person name="O'Toole P.W."/>
        </authorList>
    </citation>
    <scope>NUCLEOTIDE SEQUENCE [LARGE SCALE GENOMIC DNA]</scope>
    <source>
        <strain evidence="15 16">DSM 22689</strain>
    </source>
</reference>
<feature type="domain" description="PLD phosphodiesterase" evidence="14">
    <location>
        <begin position="403"/>
        <end position="430"/>
    </location>
</feature>
<evidence type="ECO:0000256" key="10">
    <source>
        <dbReference type="ARBA" id="ARBA00023209"/>
    </source>
</evidence>
<dbReference type="InterPro" id="IPR027379">
    <property type="entry name" value="CLS_N"/>
</dbReference>
<sequence length="490" mass="55212">MNIFLLIFLAIIVINTIAAVITVFRQPRNIAATWAWLLVLILIPVVGFIIYSFFGRRLPKNQLVRLSDSSRRQVDQVIKEQKQELAGLKGPGLTTNQQIIKKASGLIEMFMNSDTAPLLSNNEVETYTDGEPFFKQFFADLEAAESSINIEFYTFYADKIGHQTLDLLVKKAQAGVDVRVIYDDWGSLGTTQKFFKPLLQAGGHAFPFLHNRFNLLDMRVNFRDHHKVVVIDGKYGYIGGFNIGDQYLGRKPKFGNWRDGMIRIYGKGVYGLQSRFLLDWNGTDPTTAIDPNLPVQSAKYFPEIENQGAAMMQIVSSGPDPQLEQIKTGYIKMISLAEHSIKITTPYLIPDSSVLDALKIAVQSGVDVQIVTPNMPDHPFVYRATQYYSRRLVELGIKVYAYNQGFIHAKTVVVDGEIVSVGSANLDYRSFELNFECNAFIYDKELADQFEAIFAESVAASTPQTTAVFASQSHWLNFKQHFSRLLSPLL</sequence>
<evidence type="ECO:0000256" key="6">
    <source>
        <dbReference type="ARBA" id="ARBA00022737"/>
    </source>
</evidence>
<dbReference type="InterPro" id="IPR022924">
    <property type="entry name" value="Cardiolipin_synthase"/>
</dbReference>
<evidence type="ECO:0000256" key="8">
    <source>
        <dbReference type="ARBA" id="ARBA00023098"/>
    </source>
</evidence>
<dbReference type="PATRIC" id="fig|1423745.4.peg.1078"/>
<feature type="transmembrane region" description="Helical" evidence="12">
    <location>
        <begin position="34"/>
        <end position="54"/>
    </location>
</feature>
<evidence type="ECO:0000256" key="5">
    <source>
        <dbReference type="ARBA" id="ARBA00022692"/>
    </source>
</evidence>
<dbReference type="Pfam" id="PF13396">
    <property type="entry name" value="PLDc_N"/>
    <property type="match status" value="1"/>
</dbReference>
<gene>
    <name evidence="15" type="ORF">FC87_GL001015</name>
</gene>
<keyword evidence="3 12" id="KW-0444">Lipid biosynthesis</keyword>
<feature type="active site" evidence="12">
    <location>
        <position position="232"/>
    </location>
</feature>
<comment type="function">
    <text evidence="12">Catalyzes the reversible phosphatidyl group transfer from one phosphatidylglycerol molecule to another to form cardiolipin (CL) (diphosphatidylglycerol) and glycerol.</text>
</comment>
<evidence type="ECO:0000313" key="15">
    <source>
        <dbReference type="EMBL" id="KRM91295.1"/>
    </source>
</evidence>
<dbReference type="GO" id="GO:0032049">
    <property type="term" value="P:cardiolipin biosynthetic process"/>
    <property type="evidence" value="ECO:0007669"/>
    <property type="project" value="UniProtKB-UniRule"/>
</dbReference>
<dbReference type="RefSeq" id="WP_056961728.1">
    <property type="nucleotide sequence ID" value="NZ_AYZI01000006.1"/>
</dbReference>
<dbReference type="Pfam" id="PF13091">
    <property type="entry name" value="PLDc_2"/>
    <property type="match status" value="2"/>
</dbReference>
<dbReference type="PANTHER" id="PTHR21248:SF22">
    <property type="entry name" value="PHOSPHOLIPASE D"/>
    <property type="match status" value="1"/>
</dbReference>
<proteinExistence type="inferred from homology"/>
<evidence type="ECO:0000256" key="3">
    <source>
        <dbReference type="ARBA" id="ARBA00022516"/>
    </source>
</evidence>
<protein>
    <recommendedName>
        <fullName evidence="12 13">Cardiolipin synthase</fullName>
        <shortName evidence="12">CL synthase</shortName>
        <ecNumber evidence="12 13">2.7.8.-</ecNumber>
    </recommendedName>
</protein>
<dbReference type="HAMAP" id="MF_01916">
    <property type="entry name" value="Cardiolipin_synth_Cls"/>
    <property type="match status" value="1"/>
</dbReference>
<evidence type="ECO:0000256" key="4">
    <source>
        <dbReference type="ARBA" id="ARBA00022679"/>
    </source>
</evidence>
<keyword evidence="4 12" id="KW-0808">Transferase</keyword>
<evidence type="ECO:0000256" key="11">
    <source>
        <dbReference type="ARBA" id="ARBA00023264"/>
    </source>
</evidence>
<keyword evidence="11 12" id="KW-1208">Phospholipid metabolism</keyword>
<dbReference type="Proteomes" id="UP000051586">
    <property type="component" value="Unassembled WGS sequence"/>
</dbReference>
<feature type="active site" evidence="12">
    <location>
        <position position="408"/>
    </location>
</feature>
<dbReference type="GO" id="GO:0008808">
    <property type="term" value="F:cardiolipin synthase activity"/>
    <property type="evidence" value="ECO:0007669"/>
    <property type="project" value="UniProtKB-UniRule"/>
</dbReference>
<dbReference type="PANTHER" id="PTHR21248">
    <property type="entry name" value="CARDIOLIPIN SYNTHASE"/>
    <property type="match status" value="1"/>
</dbReference>
<comment type="caution">
    <text evidence="15">The sequence shown here is derived from an EMBL/GenBank/DDBJ whole genome shotgun (WGS) entry which is preliminary data.</text>
</comment>
<evidence type="ECO:0000256" key="13">
    <source>
        <dbReference type="NCBIfam" id="TIGR04265"/>
    </source>
</evidence>
<evidence type="ECO:0000313" key="16">
    <source>
        <dbReference type="Proteomes" id="UP000051586"/>
    </source>
</evidence>
<feature type="active site" evidence="12">
    <location>
        <position position="225"/>
    </location>
</feature>
<dbReference type="Gene3D" id="3.30.870.10">
    <property type="entry name" value="Endonuclease Chain A"/>
    <property type="match status" value="2"/>
</dbReference>
<keyword evidence="7 12" id="KW-1133">Transmembrane helix</keyword>
<dbReference type="SUPFAM" id="SSF56024">
    <property type="entry name" value="Phospholipase D/nuclease"/>
    <property type="match status" value="2"/>
</dbReference>
<dbReference type="EMBL" id="AYZI01000006">
    <property type="protein sequence ID" value="KRM91295.1"/>
    <property type="molecule type" value="Genomic_DNA"/>
</dbReference>
<accession>A0A0R2CI05</accession>
<evidence type="ECO:0000256" key="9">
    <source>
        <dbReference type="ARBA" id="ARBA00023136"/>
    </source>
</evidence>
<feature type="active site" evidence="12">
    <location>
        <position position="227"/>
    </location>
</feature>
<evidence type="ECO:0000256" key="12">
    <source>
        <dbReference type="HAMAP-Rule" id="MF_01916"/>
    </source>
</evidence>
<keyword evidence="10 12" id="KW-0594">Phospholipid biosynthesis</keyword>
<dbReference type="InterPro" id="IPR025202">
    <property type="entry name" value="PLD-like_dom"/>
</dbReference>
<evidence type="ECO:0000259" key="14">
    <source>
        <dbReference type="PROSITE" id="PS50035"/>
    </source>
</evidence>
<evidence type="ECO:0000256" key="2">
    <source>
        <dbReference type="ARBA" id="ARBA00022475"/>
    </source>
</evidence>
<keyword evidence="2 12" id="KW-1003">Cell membrane</keyword>
<dbReference type="InterPro" id="IPR030874">
    <property type="entry name" value="Cardiolipin_synth_Firmi"/>
</dbReference>
<dbReference type="InterPro" id="IPR001736">
    <property type="entry name" value="PLipase_D/transphosphatidylase"/>
</dbReference>
<keyword evidence="6" id="KW-0677">Repeat</keyword>
<dbReference type="CDD" id="cd09112">
    <property type="entry name" value="PLDc_CLS_2"/>
    <property type="match status" value="1"/>
</dbReference>
<comment type="subcellular location">
    <subcellularLocation>
        <location evidence="1 12">Cell membrane</location>
        <topology evidence="1 12">Multi-pass membrane protein</topology>
    </subcellularLocation>
</comment>
<dbReference type="NCBIfam" id="TIGR04265">
    <property type="entry name" value="bac_cardiolipin"/>
    <property type="match status" value="1"/>
</dbReference>
<dbReference type="STRING" id="1423745.GCA_001311215_01184"/>
<feature type="active site" evidence="12">
    <location>
        <position position="415"/>
    </location>
</feature>
<dbReference type="SMART" id="SM00155">
    <property type="entry name" value="PLDc"/>
    <property type="match status" value="2"/>
</dbReference>
<comment type="similarity">
    <text evidence="12">Belongs to the phospholipase D family. Cardiolipin synthase subfamily.</text>
</comment>
<keyword evidence="5 12" id="KW-0812">Transmembrane</keyword>
<keyword evidence="8 12" id="KW-0443">Lipid metabolism</keyword>
<evidence type="ECO:0000256" key="1">
    <source>
        <dbReference type="ARBA" id="ARBA00004651"/>
    </source>
</evidence>
<dbReference type="AlphaFoldDB" id="A0A0R2CI05"/>
<dbReference type="CDD" id="cd09110">
    <property type="entry name" value="PLDc_CLS_1"/>
    <property type="match status" value="1"/>
</dbReference>
<feature type="active site" evidence="12">
    <location>
        <position position="410"/>
    </location>
</feature>
<dbReference type="EC" id="2.7.8.-" evidence="12 13"/>